<protein>
    <submittedName>
        <fullName evidence="1">Uncharacterized protein</fullName>
    </submittedName>
</protein>
<dbReference type="AlphaFoldDB" id="A0A2I0T7W6"/>
<reference evidence="2" key="1">
    <citation type="submission" date="2017-11" db="EMBL/GenBank/DDBJ databases">
        <authorList>
            <person name="Lima N.C."/>
            <person name="Parody-Merino A.M."/>
            <person name="Battley P.F."/>
            <person name="Fidler A.E."/>
            <person name="Prosdocimi F."/>
        </authorList>
    </citation>
    <scope>NUCLEOTIDE SEQUENCE [LARGE SCALE GENOMIC DNA]</scope>
</reference>
<gene>
    <name evidence="1" type="ORF">llap_19802</name>
</gene>
<evidence type="ECO:0000313" key="1">
    <source>
        <dbReference type="EMBL" id="PKU29894.1"/>
    </source>
</evidence>
<reference evidence="2" key="2">
    <citation type="submission" date="2017-12" db="EMBL/GenBank/DDBJ databases">
        <title>Genome sequence of the Bar-tailed Godwit (Limosa lapponica baueri).</title>
        <authorList>
            <person name="Lima N.C.B."/>
            <person name="Parody-Merino A.M."/>
            <person name="Battley P.F."/>
            <person name="Fidler A.E."/>
            <person name="Prosdocimi F."/>
        </authorList>
    </citation>
    <scope>NUCLEOTIDE SEQUENCE [LARGE SCALE GENOMIC DNA]</scope>
</reference>
<sequence>MSWGTEKLMRLTHSQFDLPAMVQTASAVRVQESDPTIAGFTPVAQVMTTGIDIHDIHHPNYTDTPPKCPFKTSIPLKWNLQLELEHIGDK</sequence>
<keyword evidence="2" id="KW-1185">Reference proteome</keyword>
<evidence type="ECO:0000313" key="2">
    <source>
        <dbReference type="Proteomes" id="UP000233556"/>
    </source>
</evidence>
<dbReference type="EMBL" id="KZ515919">
    <property type="protein sequence ID" value="PKU29894.1"/>
    <property type="molecule type" value="Genomic_DNA"/>
</dbReference>
<name>A0A2I0T7W6_LIMLA</name>
<organism evidence="1 2">
    <name type="scientific">Limosa lapponica baueri</name>
    <dbReference type="NCBI Taxonomy" id="1758121"/>
    <lineage>
        <taxon>Eukaryota</taxon>
        <taxon>Metazoa</taxon>
        <taxon>Chordata</taxon>
        <taxon>Craniata</taxon>
        <taxon>Vertebrata</taxon>
        <taxon>Euteleostomi</taxon>
        <taxon>Archelosauria</taxon>
        <taxon>Archosauria</taxon>
        <taxon>Dinosauria</taxon>
        <taxon>Saurischia</taxon>
        <taxon>Theropoda</taxon>
        <taxon>Coelurosauria</taxon>
        <taxon>Aves</taxon>
        <taxon>Neognathae</taxon>
        <taxon>Neoaves</taxon>
        <taxon>Charadriiformes</taxon>
        <taxon>Scolopacidae</taxon>
        <taxon>Limosa</taxon>
    </lineage>
</organism>
<accession>A0A2I0T7W6</accession>
<dbReference type="Proteomes" id="UP000233556">
    <property type="component" value="Unassembled WGS sequence"/>
</dbReference>
<proteinExistence type="predicted"/>